<comment type="caution">
    <text evidence="1">The sequence shown here is derived from an EMBL/GenBank/DDBJ whole genome shotgun (WGS) entry which is preliminary data.</text>
</comment>
<keyword evidence="2" id="KW-1185">Reference proteome</keyword>
<name>A0AC61S351_9BACT</name>
<accession>A0AC61S351</accession>
<reference evidence="1" key="1">
    <citation type="submission" date="2019-04" db="EMBL/GenBank/DDBJ databases">
        <title>Microbes associate with the intestines of laboratory mice.</title>
        <authorList>
            <person name="Navarre W."/>
            <person name="Wong E."/>
            <person name="Huang K.C."/>
            <person name="Tropini C."/>
            <person name="Ng K."/>
            <person name="Yu B."/>
        </authorList>
    </citation>
    <scope>NUCLEOTIDE SEQUENCE</scope>
    <source>
        <strain evidence="1">NM86_A22</strain>
    </source>
</reference>
<organism evidence="1 2">
    <name type="scientific">Muribaculum caecicola</name>
    <dbReference type="NCBI Taxonomy" id="3038144"/>
    <lineage>
        <taxon>Bacteria</taxon>
        <taxon>Pseudomonadati</taxon>
        <taxon>Bacteroidota</taxon>
        <taxon>Bacteroidia</taxon>
        <taxon>Bacteroidales</taxon>
        <taxon>Muribaculaceae</taxon>
        <taxon>Muribaculum</taxon>
    </lineage>
</organism>
<feature type="non-terminal residue" evidence="1">
    <location>
        <position position="1"/>
    </location>
</feature>
<evidence type="ECO:0000313" key="2">
    <source>
        <dbReference type="Proteomes" id="UP000305401"/>
    </source>
</evidence>
<dbReference type="EMBL" id="SSTG01000167">
    <property type="protein sequence ID" value="THG43883.1"/>
    <property type="molecule type" value="Genomic_DNA"/>
</dbReference>
<sequence>HIPAELMEYEILLFDAIKSSRLELVSDWRIHELQTKQQNELLLVKYGITQTDGGAIVTVNFIDYMTGRPVASCRGAFGLGITHSMDLKGAIKRAEKQISDTFPK</sequence>
<protein>
    <submittedName>
        <fullName evidence="1">Uncharacterized protein</fullName>
    </submittedName>
</protein>
<proteinExistence type="predicted"/>
<dbReference type="Proteomes" id="UP000305401">
    <property type="component" value="Unassembled WGS sequence"/>
</dbReference>
<gene>
    <name evidence="1" type="ORF">E5990_09870</name>
</gene>
<evidence type="ECO:0000313" key="1">
    <source>
        <dbReference type="EMBL" id="THG43883.1"/>
    </source>
</evidence>